<feature type="transmembrane region" description="Helical" evidence="1">
    <location>
        <begin position="76"/>
        <end position="94"/>
    </location>
</feature>
<keyword evidence="1" id="KW-1133">Transmembrane helix</keyword>
<dbReference type="Proteomes" id="UP001606301">
    <property type="component" value="Unassembled WGS sequence"/>
</dbReference>
<dbReference type="EMBL" id="JBIGHW010000002">
    <property type="protein sequence ID" value="MFG6440083.1"/>
    <property type="molecule type" value="Genomic_DNA"/>
</dbReference>
<feature type="transmembrane region" description="Helical" evidence="1">
    <location>
        <begin position="44"/>
        <end position="70"/>
    </location>
</feature>
<gene>
    <name evidence="2" type="ORF">ACG0Z3_05250</name>
</gene>
<evidence type="ECO:0000256" key="1">
    <source>
        <dbReference type="SAM" id="Phobius"/>
    </source>
</evidence>
<evidence type="ECO:0000313" key="2">
    <source>
        <dbReference type="EMBL" id="MFG6440083.1"/>
    </source>
</evidence>
<keyword evidence="1" id="KW-0812">Transmembrane</keyword>
<accession>A0ABW7FEM9</accession>
<protein>
    <submittedName>
        <fullName evidence="2">Phage holin family protein</fullName>
    </submittedName>
</protein>
<name>A0ABW7FEM9_9BURK</name>
<proteinExistence type="predicted"/>
<keyword evidence="3" id="KW-1185">Reference proteome</keyword>
<sequence>MSEDQEPVSAPLRRLGRSLLTLGRIRLELLAIEVQEEKDRIASLVLWAVLAALLAGFAVLMLLVLAIVALWDSHPLLALGAATGVLLVAAALALRQLKALAAQPSTLFQASIAELRKDAAGLDQRQP</sequence>
<reference evidence="2 3" key="1">
    <citation type="submission" date="2024-08" db="EMBL/GenBank/DDBJ databases">
        <authorList>
            <person name="Lu H."/>
        </authorList>
    </citation>
    <scope>NUCLEOTIDE SEQUENCE [LARGE SCALE GENOMIC DNA]</scope>
    <source>
        <strain evidence="2 3">LKC17W</strain>
    </source>
</reference>
<dbReference type="Pfam" id="PF07332">
    <property type="entry name" value="Phage_holin_3_6"/>
    <property type="match status" value="1"/>
</dbReference>
<dbReference type="RefSeq" id="WP_394395961.1">
    <property type="nucleotide sequence ID" value="NZ_JBIGHW010000002.1"/>
</dbReference>
<comment type="caution">
    <text evidence="2">The sequence shown here is derived from an EMBL/GenBank/DDBJ whole genome shotgun (WGS) entry which is preliminary data.</text>
</comment>
<evidence type="ECO:0000313" key="3">
    <source>
        <dbReference type="Proteomes" id="UP001606301"/>
    </source>
</evidence>
<keyword evidence="1" id="KW-0472">Membrane</keyword>
<organism evidence="2 3">
    <name type="scientific">Pelomonas margarita</name>
    <dbReference type="NCBI Taxonomy" id="3299031"/>
    <lineage>
        <taxon>Bacteria</taxon>
        <taxon>Pseudomonadati</taxon>
        <taxon>Pseudomonadota</taxon>
        <taxon>Betaproteobacteria</taxon>
        <taxon>Burkholderiales</taxon>
        <taxon>Sphaerotilaceae</taxon>
        <taxon>Roseateles</taxon>
    </lineage>
</organism>
<dbReference type="InterPro" id="IPR009937">
    <property type="entry name" value="Phage_holin_3_6"/>
</dbReference>